<protein>
    <submittedName>
        <fullName evidence="5">Unannotated protein</fullName>
    </submittedName>
</protein>
<dbReference type="NCBIfam" id="NF001140">
    <property type="entry name" value="PRK00147.1"/>
    <property type="match status" value="1"/>
</dbReference>
<dbReference type="Pfam" id="PF02547">
    <property type="entry name" value="Queuosine_synth"/>
    <property type="match status" value="1"/>
</dbReference>
<gene>
    <name evidence="5" type="ORF">UFOPK1392_01189</name>
    <name evidence="6" type="ORF">UFOPK3733_00238</name>
</gene>
<evidence type="ECO:0000256" key="2">
    <source>
        <dbReference type="ARBA" id="ARBA00022679"/>
    </source>
</evidence>
<dbReference type="Gene3D" id="2.40.10.240">
    <property type="entry name" value="QueA-like"/>
    <property type="match status" value="1"/>
</dbReference>
<dbReference type="SUPFAM" id="SSF111337">
    <property type="entry name" value="QueA-like"/>
    <property type="match status" value="1"/>
</dbReference>
<dbReference type="InterPro" id="IPR036100">
    <property type="entry name" value="QueA_sf"/>
</dbReference>
<dbReference type="EMBL" id="CAFBNC010000006">
    <property type="protein sequence ID" value="CAB4923818.1"/>
    <property type="molecule type" value="Genomic_DNA"/>
</dbReference>
<dbReference type="HAMAP" id="MF_00113">
    <property type="entry name" value="QueA"/>
    <property type="match status" value="1"/>
</dbReference>
<dbReference type="InterPro" id="IPR042119">
    <property type="entry name" value="QueA_dom2"/>
</dbReference>
<keyword evidence="4" id="KW-0671">Queuosine biosynthesis</keyword>
<reference evidence="5" key="1">
    <citation type="submission" date="2020-05" db="EMBL/GenBank/DDBJ databases">
        <authorList>
            <person name="Chiriac C."/>
            <person name="Salcher M."/>
            <person name="Ghai R."/>
            <person name="Kavagutti S V."/>
        </authorList>
    </citation>
    <scope>NUCLEOTIDE SEQUENCE</scope>
</reference>
<keyword evidence="1" id="KW-0963">Cytoplasm</keyword>
<dbReference type="InterPro" id="IPR003699">
    <property type="entry name" value="QueA"/>
</dbReference>
<name>A0A6J5YB70_9ZZZZ</name>
<dbReference type="AlphaFoldDB" id="A0A6J5YB70"/>
<organism evidence="5">
    <name type="scientific">freshwater metagenome</name>
    <dbReference type="NCBI Taxonomy" id="449393"/>
    <lineage>
        <taxon>unclassified sequences</taxon>
        <taxon>metagenomes</taxon>
        <taxon>ecological metagenomes</taxon>
    </lineage>
</organism>
<evidence type="ECO:0000256" key="4">
    <source>
        <dbReference type="ARBA" id="ARBA00022785"/>
    </source>
</evidence>
<dbReference type="InterPro" id="IPR042118">
    <property type="entry name" value="QueA_dom1"/>
</dbReference>
<sequence>MDSSAFDYELPPGAIAQHPIEKRDSARLLVDRGPSETIDHRVVRDLADLLEPGDLLVVNTTRVLPARLALRRDTGGAAEVLLLERTGRVAFGSIWEALVRPSRKIVPGSVLVTPDGGQELMVIVGEDLGEGRRTVELRTEVDELDALARHGVMPLPPYITERLEDPSRYQTVFAERPASAAAPTAGLHLTDEVFAALNARGVGRADVELVVGLGTFRPIATERVEDHVMHAESYNVPPATMEACLRTKEAGGRVVAIGTTAVRALESAASSGELSGRTELFISGDHQFRIVDRLLTNFHLPRSSLLVMIDSFMGPRWRQLYMEALSEQYRFLSFGDAMLLTRHDLWTD</sequence>
<keyword evidence="3" id="KW-0949">S-adenosyl-L-methionine</keyword>
<dbReference type="GO" id="GO:0051075">
    <property type="term" value="F:S-adenosylmethionine:tRNA ribosyltransferase-isomerase activity"/>
    <property type="evidence" value="ECO:0007669"/>
    <property type="project" value="TreeGrafter"/>
</dbReference>
<proteinExistence type="inferred from homology"/>
<dbReference type="EMBL" id="CAEMXZ010000044">
    <property type="protein sequence ID" value="CAB4323434.1"/>
    <property type="molecule type" value="Genomic_DNA"/>
</dbReference>
<dbReference type="PANTHER" id="PTHR30307">
    <property type="entry name" value="S-ADENOSYLMETHIONINE:TRNA RIBOSYLTRANSFERASE-ISOMERASE"/>
    <property type="match status" value="1"/>
</dbReference>
<evidence type="ECO:0000256" key="3">
    <source>
        <dbReference type="ARBA" id="ARBA00022691"/>
    </source>
</evidence>
<dbReference type="Gene3D" id="3.40.1780.10">
    <property type="entry name" value="QueA-like"/>
    <property type="match status" value="2"/>
</dbReference>
<evidence type="ECO:0000256" key="1">
    <source>
        <dbReference type="ARBA" id="ARBA00022490"/>
    </source>
</evidence>
<accession>A0A6J5YB70</accession>
<evidence type="ECO:0000313" key="6">
    <source>
        <dbReference type="EMBL" id="CAB4923818.1"/>
    </source>
</evidence>
<keyword evidence="2" id="KW-0808">Transferase</keyword>
<dbReference type="PANTHER" id="PTHR30307:SF0">
    <property type="entry name" value="S-ADENOSYLMETHIONINE:TRNA RIBOSYLTRANSFERASE-ISOMERASE"/>
    <property type="match status" value="1"/>
</dbReference>
<dbReference type="NCBIfam" id="TIGR00113">
    <property type="entry name" value="queA"/>
    <property type="match status" value="1"/>
</dbReference>
<dbReference type="GO" id="GO:0008616">
    <property type="term" value="P:tRNA queuosine(34) biosynthetic process"/>
    <property type="evidence" value="ECO:0007669"/>
    <property type="project" value="UniProtKB-KW"/>
</dbReference>
<evidence type="ECO:0000313" key="5">
    <source>
        <dbReference type="EMBL" id="CAB4323434.1"/>
    </source>
</evidence>